<evidence type="ECO:0000313" key="2">
    <source>
        <dbReference type="Proteomes" id="UP000789901"/>
    </source>
</evidence>
<name>A0ABN7V9U8_GIGMA</name>
<keyword evidence="2" id="KW-1185">Reference proteome</keyword>
<comment type="caution">
    <text evidence="1">The sequence shown here is derived from an EMBL/GenBank/DDBJ whole genome shotgun (WGS) entry which is preliminary data.</text>
</comment>
<accession>A0ABN7V9U8</accession>
<reference evidence="1 2" key="1">
    <citation type="submission" date="2021-06" db="EMBL/GenBank/DDBJ databases">
        <authorList>
            <person name="Kallberg Y."/>
            <person name="Tangrot J."/>
            <person name="Rosling A."/>
        </authorList>
    </citation>
    <scope>NUCLEOTIDE SEQUENCE [LARGE SCALE GENOMIC DNA]</scope>
    <source>
        <strain evidence="1 2">120-4 pot B 10/14</strain>
    </source>
</reference>
<gene>
    <name evidence="1" type="ORF">GMARGA_LOCUS16083</name>
</gene>
<protein>
    <submittedName>
        <fullName evidence="1">27408_t:CDS:1</fullName>
    </submittedName>
</protein>
<dbReference type="Proteomes" id="UP000789901">
    <property type="component" value="Unassembled WGS sequence"/>
</dbReference>
<sequence length="200" mass="23841">MGVDEGIDLTGCYNKIFFAIQTKFRTDHYNEQDKDIKNFDKAFELQPKEVIRFFVTTIDYSEESKNAALEAKRKIFLCNEENVVQSIKNLSNCEIKKESIDKNAPHPKYLNELIRIKNILQNSKDKVLIKTKNKNIYLMLIENRIDKWERNSWYSIKNKKIKAPKEICIEIRNLYKKKQTIELYYIKNKSTYLLHDLVYG</sequence>
<proteinExistence type="predicted"/>
<evidence type="ECO:0000313" key="1">
    <source>
        <dbReference type="EMBL" id="CAG8748083.1"/>
    </source>
</evidence>
<dbReference type="EMBL" id="CAJVQB010011485">
    <property type="protein sequence ID" value="CAG8748083.1"/>
    <property type="molecule type" value="Genomic_DNA"/>
</dbReference>
<organism evidence="1 2">
    <name type="scientific">Gigaspora margarita</name>
    <dbReference type="NCBI Taxonomy" id="4874"/>
    <lineage>
        <taxon>Eukaryota</taxon>
        <taxon>Fungi</taxon>
        <taxon>Fungi incertae sedis</taxon>
        <taxon>Mucoromycota</taxon>
        <taxon>Glomeromycotina</taxon>
        <taxon>Glomeromycetes</taxon>
        <taxon>Diversisporales</taxon>
        <taxon>Gigasporaceae</taxon>
        <taxon>Gigaspora</taxon>
    </lineage>
</organism>